<gene>
    <name evidence="2" type="ORF">M4L89_15005</name>
</gene>
<keyword evidence="3" id="KW-1185">Reference proteome</keyword>
<reference evidence="2" key="1">
    <citation type="submission" date="2022-05" db="EMBL/GenBank/DDBJ databases">
        <title>Comparative genomics of Staphylococcus equorum isolates.</title>
        <authorList>
            <person name="Luelf R.H."/>
        </authorList>
    </citation>
    <scope>NUCLEOTIDE SEQUENCE</scope>
    <source>
        <strain evidence="2">TMW 2.2497</strain>
    </source>
</reference>
<dbReference type="RefSeq" id="WP_277583745.1">
    <property type="nucleotide sequence ID" value="NZ_JAMBPY010000034.1"/>
</dbReference>
<dbReference type="Gene3D" id="1.10.30.50">
    <property type="match status" value="1"/>
</dbReference>
<dbReference type="GO" id="GO:0008270">
    <property type="term" value="F:zinc ion binding"/>
    <property type="evidence" value="ECO:0007669"/>
    <property type="project" value="InterPro"/>
</dbReference>
<dbReference type="GO" id="GO:0004519">
    <property type="term" value="F:endonuclease activity"/>
    <property type="evidence" value="ECO:0007669"/>
    <property type="project" value="UniProtKB-KW"/>
</dbReference>
<protein>
    <submittedName>
        <fullName evidence="2">HNH endonuclease</fullName>
    </submittedName>
</protein>
<accession>A0A9X4L623</accession>
<dbReference type="EMBL" id="JAMBQA010000033">
    <property type="protein sequence ID" value="MDG0847515.1"/>
    <property type="molecule type" value="Genomic_DNA"/>
</dbReference>
<dbReference type="InterPro" id="IPR003615">
    <property type="entry name" value="HNH_nuc"/>
</dbReference>
<keyword evidence="2" id="KW-0255">Endonuclease</keyword>
<dbReference type="CDD" id="cd00085">
    <property type="entry name" value="HNHc"/>
    <property type="match status" value="1"/>
</dbReference>
<dbReference type="AlphaFoldDB" id="A0A9X4L623"/>
<dbReference type="Pfam" id="PF01844">
    <property type="entry name" value="HNH"/>
    <property type="match status" value="1"/>
</dbReference>
<feature type="domain" description="HNH" evidence="1">
    <location>
        <begin position="30"/>
        <end position="76"/>
    </location>
</feature>
<dbReference type="Proteomes" id="UP001152422">
    <property type="component" value="Unassembled WGS sequence"/>
</dbReference>
<evidence type="ECO:0000313" key="3">
    <source>
        <dbReference type="Proteomes" id="UP001152422"/>
    </source>
</evidence>
<dbReference type="GO" id="GO:0003676">
    <property type="term" value="F:nucleic acid binding"/>
    <property type="evidence" value="ECO:0007669"/>
    <property type="project" value="InterPro"/>
</dbReference>
<dbReference type="InterPro" id="IPR002711">
    <property type="entry name" value="HNH"/>
</dbReference>
<name>A0A9X4L623_9STAP</name>
<sequence>MARSINESFYKSSKWEKCRYGYMSSQHYICERCGGLATICHHKVWLNQSNVSDPFVSLNWDNLEALCQDCHNREHFQVSATREDLKFDSNGNLIKK</sequence>
<keyword evidence="2" id="KW-0540">Nuclease</keyword>
<comment type="caution">
    <text evidence="2">The sequence shown here is derived from an EMBL/GenBank/DDBJ whole genome shotgun (WGS) entry which is preliminary data.</text>
</comment>
<evidence type="ECO:0000313" key="2">
    <source>
        <dbReference type="EMBL" id="MDG0847515.1"/>
    </source>
</evidence>
<keyword evidence="2" id="KW-0378">Hydrolase</keyword>
<organism evidence="2 3">
    <name type="scientific">Staphylococcus equorum</name>
    <dbReference type="NCBI Taxonomy" id="246432"/>
    <lineage>
        <taxon>Bacteria</taxon>
        <taxon>Bacillati</taxon>
        <taxon>Bacillota</taxon>
        <taxon>Bacilli</taxon>
        <taxon>Bacillales</taxon>
        <taxon>Staphylococcaceae</taxon>
        <taxon>Staphylococcus</taxon>
    </lineage>
</organism>
<evidence type="ECO:0000259" key="1">
    <source>
        <dbReference type="Pfam" id="PF01844"/>
    </source>
</evidence>
<proteinExistence type="predicted"/>